<feature type="transmembrane region" description="Helical" evidence="2">
    <location>
        <begin position="51"/>
        <end position="69"/>
    </location>
</feature>
<feature type="region of interest" description="Disordered" evidence="1">
    <location>
        <begin position="428"/>
        <end position="493"/>
    </location>
</feature>
<feature type="transmembrane region" description="Helical" evidence="2">
    <location>
        <begin position="174"/>
        <end position="197"/>
    </location>
</feature>
<feature type="region of interest" description="Disordered" evidence="1">
    <location>
        <begin position="364"/>
        <end position="409"/>
    </location>
</feature>
<feature type="compositionally biased region" description="Polar residues" evidence="1">
    <location>
        <begin position="368"/>
        <end position="379"/>
    </location>
</feature>
<feature type="region of interest" description="Disordered" evidence="1">
    <location>
        <begin position="700"/>
        <end position="755"/>
    </location>
</feature>
<feature type="region of interest" description="Disordered" evidence="1">
    <location>
        <begin position="515"/>
        <end position="586"/>
    </location>
</feature>
<feature type="compositionally biased region" description="Polar residues" evidence="1">
    <location>
        <begin position="523"/>
        <end position="532"/>
    </location>
</feature>
<gene>
    <name evidence="3" type="ORF">RDB_LOCUS21689</name>
</gene>
<organism evidence="3 4">
    <name type="scientific">Rhizoctonia solani</name>
    <dbReference type="NCBI Taxonomy" id="456999"/>
    <lineage>
        <taxon>Eukaryota</taxon>
        <taxon>Fungi</taxon>
        <taxon>Dikarya</taxon>
        <taxon>Basidiomycota</taxon>
        <taxon>Agaricomycotina</taxon>
        <taxon>Agaricomycetes</taxon>
        <taxon>Cantharellales</taxon>
        <taxon>Ceratobasidiaceae</taxon>
        <taxon>Rhizoctonia</taxon>
    </lineage>
</organism>
<accession>A0A8H2XAI1</accession>
<feature type="transmembrane region" description="Helical" evidence="2">
    <location>
        <begin position="89"/>
        <end position="108"/>
    </location>
</feature>
<feature type="compositionally biased region" description="Low complexity" evidence="1">
    <location>
        <begin position="444"/>
        <end position="457"/>
    </location>
</feature>
<dbReference type="EMBL" id="CAJMWX010000546">
    <property type="protein sequence ID" value="CAE6419854.1"/>
    <property type="molecule type" value="Genomic_DNA"/>
</dbReference>
<dbReference type="AlphaFoldDB" id="A0A8H2XAI1"/>
<evidence type="ECO:0000313" key="4">
    <source>
        <dbReference type="Proteomes" id="UP000663888"/>
    </source>
</evidence>
<feature type="compositionally biased region" description="Polar residues" evidence="1">
    <location>
        <begin position="702"/>
        <end position="712"/>
    </location>
</feature>
<dbReference type="Proteomes" id="UP000663888">
    <property type="component" value="Unassembled WGS sequence"/>
</dbReference>
<name>A0A8H2XAI1_9AGAM</name>
<keyword evidence="2" id="KW-1133">Transmembrane helix</keyword>
<evidence type="ECO:0000313" key="3">
    <source>
        <dbReference type="EMBL" id="CAE6419854.1"/>
    </source>
</evidence>
<feature type="compositionally biased region" description="Polar residues" evidence="1">
    <location>
        <begin position="540"/>
        <end position="558"/>
    </location>
</feature>
<feature type="compositionally biased region" description="Polar residues" evidence="1">
    <location>
        <begin position="577"/>
        <end position="586"/>
    </location>
</feature>
<evidence type="ECO:0000256" key="2">
    <source>
        <dbReference type="SAM" id="Phobius"/>
    </source>
</evidence>
<keyword evidence="2" id="KW-0472">Membrane</keyword>
<proteinExistence type="predicted"/>
<evidence type="ECO:0000256" key="1">
    <source>
        <dbReference type="SAM" id="MobiDB-lite"/>
    </source>
</evidence>
<reference evidence="3" key="1">
    <citation type="submission" date="2021-01" db="EMBL/GenBank/DDBJ databases">
        <authorList>
            <person name="Kaushik A."/>
        </authorList>
    </citation>
    <scope>NUCLEOTIDE SEQUENCE</scope>
    <source>
        <strain evidence="3">AG4-R118</strain>
    </source>
</reference>
<feature type="compositionally biased region" description="Polar residues" evidence="1">
    <location>
        <begin position="481"/>
        <end position="493"/>
    </location>
</feature>
<sequence>MSLLCLSLAATLRCAGIPKTESIVLLVPPAIEAIQSLFLVRTVWRNGRKRWLLVVEAWMFLLLAILDYVSHATVRGMWSVRVFEPMDKAIGVLSGIPILTYVSFLFLLTRSDILPLISPAHLRTIFQFSLFSLIPPTIMSHELGSLLGVSYRINMATLVPETGFLNQTTRSLSYAFTTSAVVCLASFQLLILIVCTWRISQAWDKPSEPVFVSATRRRSRSNSTDASYLGDECGIRGLSWLALALALGATETLLSLGNQTFVLVLVRRILRVFARGSLMYALVRGSSDGFSNLEQGRKGIRALISNPRLSTFAQLTPNATTFYAQRSGNPFADPAPSPHSRVTVLYDQKSAPVLQMRFSGLDVPDPNQFRSRSGSTLTSMAGHAGHSTRSGISRSRTLSEKRSVPPLPSIQIPSTAVLAGVVATQSASSTRSSLPMPLAPPSQSRLALGSLNRSSSSHLDRSISTRTRNSGLASDDPGSYERSTSLEGVRELTNQFPVIPPRAVVRHGPTQLSYAVEEEDEPASSQRASEGSTRSRHVRSNTADSNLSALSAQTTSTMSRRKPVPAHTPGGTLIDLPSTNRPAESNSGEQVVVETHSALFPPRNSVYDYTSSRASSISDDETDTLTATPSPAEILTRRPIGLVERVAQLERQQRLSGAEEHIWMMRQSSIPMSQSVITRTPEVLDSTDFESSRVELEGVASPRSTWSAQGPWNRSRRSTLRPGANVEGWGRKLSDTDPSQVPPNLRADSSRVPQQEAELIRRSLISTRARHESGSFVGDEPHAM</sequence>
<protein>
    <submittedName>
        <fullName evidence="3">Uncharacterized protein</fullName>
    </submittedName>
</protein>
<comment type="caution">
    <text evidence="3">The sequence shown here is derived from an EMBL/GenBank/DDBJ whole genome shotgun (WGS) entry which is preliminary data.</text>
</comment>
<feature type="compositionally biased region" description="Polar residues" evidence="1">
    <location>
        <begin position="387"/>
        <end position="396"/>
    </location>
</feature>
<keyword evidence="2" id="KW-0812">Transmembrane</keyword>